<evidence type="ECO:0000256" key="5">
    <source>
        <dbReference type="ARBA" id="ARBA00022759"/>
    </source>
</evidence>
<gene>
    <name evidence="12" type="ORF">QYE76_064039</name>
</gene>
<keyword evidence="6" id="KW-0378">Hydrolase</keyword>
<keyword evidence="8" id="KW-0175">Coiled coil</keyword>
<dbReference type="InterPro" id="IPR050951">
    <property type="entry name" value="Retrovirus_Pol_polyprotein"/>
</dbReference>
<dbReference type="PANTHER" id="PTHR37984:SF5">
    <property type="entry name" value="PROTEIN NYNRIN-LIKE"/>
    <property type="match status" value="1"/>
</dbReference>
<dbReference type="Proteomes" id="UP001231189">
    <property type="component" value="Unassembled WGS sequence"/>
</dbReference>
<dbReference type="GO" id="GO:0003964">
    <property type="term" value="F:RNA-directed DNA polymerase activity"/>
    <property type="evidence" value="ECO:0007669"/>
    <property type="project" value="UniProtKB-KW"/>
</dbReference>
<evidence type="ECO:0000313" key="13">
    <source>
        <dbReference type="Proteomes" id="UP001231189"/>
    </source>
</evidence>
<proteinExistence type="predicted"/>
<feature type="region of interest" description="Disordered" evidence="9">
    <location>
        <begin position="1222"/>
        <end position="1251"/>
    </location>
</feature>
<dbReference type="InterPro" id="IPR043502">
    <property type="entry name" value="DNA/RNA_pol_sf"/>
</dbReference>
<evidence type="ECO:0000256" key="7">
    <source>
        <dbReference type="ARBA" id="ARBA00022918"/>
    </source>
</evidence>
<sequence length="1862" mass="212663">MLKCPIHELPGNVIIDNFYARLSFQDKTLLDTSCSGSFTRKNEEFKRDLLDRIQENTEGWENDKDRESGIIYDYKCIEAFMDTDKFRNMSATYGLDSQVVANLYRAFASHYELPKKNFDKYHEPYKDKIDSSVNKCVVIETVDNVIPEAYIEKTPFPAKMKEYSVISSAVNKSEKKPKEPEEQIKIEPAVAIVKDLVTENVEDGHIIFCEDASNIVSHPNKPKQVSVPMLSVRIGDHCYYGLCDIGASVSAIPYELYTEIMHEIGSCELEDIDVVIHLANRETISPIGIVRDVEVLCGKIKYPADFLVLGSAASDYCPIIFGRPFLNTCGAIIDCKKEKILTRFAGEPYEFNFSKFTKTPYKVDLPSNDFKMEQCASIVLVPNNPLQQHLENSESEAFRKERDELEEIFRRQPILKHDLPVEDLGTTPPPKEDPVFDLKPLPDNLKYAHIDDKKIYPVIISSKLSEIEEERLLEILKKHRGAIGYTLDDLKGISPSICQHAINMEEDAKPVVEHQRRLIPKMKEVVRNEVLKLLEAGIIYPIADSRWVSPVHCVPKKGGMTVVPNDNDELIPQRIVVGIVLGHKISEKGIEVDRAKVEAIEKMPYPRDVKGIRSVLGHAGFYRRFIKDFSKISKPLTNLLQKDVPFVFDDDCKEAFETLKKALTTAPVVEPPDWNLPFEIMCDASDFAVGAVLGQRVDKKLNVIHYASKTLDAAQRNYATTEKELLAVVFACDKFRPYIVDSKVTIHTDHAAIRYLMTKKDAKPRLIRWVLLLQEFDLHIIDRKGADNPVADNLSRLENIAYDPVPVNDSFPNEQLAVIKGALPPALDLESFPCVEEAIRVADEFCDQYRALRREVEILQRRTSDFAECWNITQIPAQGRHRHTRITMSLFSLHTMPRPPRPGARTILEELRQLGEVRDWAPPGWHWEVLSSGARTLVRNPGPVVDPDILWWRSYGPRSFQREPAPPEVVAQRIAAEDEHVRRYMYALDTMYRTGWDTVPITTQEWKKPVKGGEGVTYVDTRLKSVMFRKLLKNFIFPEPTDSDSENDRPDPEDPELNSVQRRVKKWALKKMAVQFNDYKKKLDSFFVKKGKTPDFKGPYEKIKDHWEEFVKLKKSVKAKKRSDTNTKNASNKMYFHTMGRGGYNAGRPKWEKWENELIKKGIQPEVLKWNQRSRDWFYAHGGTLDAQGLCIYTQRHKENPLPIEAFRNVAKEVEEGKFRPEREKDQLTRALGNPEHSGRTRTTSGGKPWCIGFPAETKKYPDRSRQRQKDVVHERVAKLEEQVRMIMSGSVTVTQPQPNPQIEEVAFDATGQGSQRKSSVASTELPGDDAHVDPQMAPPSPVEPQMDLDLYPVDFITESTPCELHFQTMGYLTLKAAVGYVLPPVPDQRYHFKPVPPGYAVAGVDQVMDGYGPLRLDHPAGEGDLLELGEAKNTTVLWRKEFIVIPGWKAPTRSPPRQHSPPMQPSPVREPSPPAREPSPPTREPSPPTREPSPPPREPSPPPQPKSKSKIRRSATTQLSRNRSPRRKQEPLPRVPKVPPKRPYDYTVEENAKIVAEQHKQQMLKLKKPQLEPEPAISLEKKLKLLKSLHQPEPSLSSNYDRSIRKSNVSARDRWEKSKVDGKPVPQLGNQKNSCPPLQVYPDVTACFDPEMVRLYKDEADAVGMSIPEYLSRIDAEFLTSTGDDVQIAYQYKYGQPLVRAEELPNLSTQLRRLHNWYMEKCKDGKNWIMVAITDEHYGRNDVMNIEFCELFQLFNQDALDKSLLSAYCLMKIRECRKGQIYDLGFVDPYTVNGFHYILLVIEPDTGIVEVMDSKSKPLEAWGDMADILLKAWKRFTNKSPGLKNKELRIKQVPVSNTGYH</sequence>
<keyword evidence="13" id="KW-1185">Reference proteome</keyword>
<dbReference type="FunFam" id="3.10.20.370:FF:000001">
    <property type="entry name" value="Retrovirus-related Pol polyprotein from transposon 17.6-like protein"/>
    <property type="match status" value="1"/>
</dbReference>
<dbReference type="InterPro" id="IPR058352">
    <property type="entry name" value="DUF8039"/>
</dbReference>
<dbReference type="Gene3D" id="2.40.70.10">
    <property type="entry name" value="Acid Proteases"/>
    <property type="match status" value="1"/>
</dbReference>
<feature type="region of interest" description="Disordered" evidence="9">
    <location>
        <begin position="1449"/>
        <end position="1545"/>
    </location>
</feature>
<dbReference type="SUPFAM" id="SSF50630">
    <property type="entry name" value="Acid proteases"/>
    <property type="match status" value="1"/>
</dbReference>
<comment type="caution">
    <text evidence="12">The sequence shown here is derived from an EMBL/GenBank/DDBJ whole genome shotgun (WGS) entry which is preliminary data.</text>
</comment>
<organism evidence="12 13">
    <name type="scientific">Lolium multiflorum</name>
    <name type="common">Italian ryegrass</name>
    <name type="synonym">Lolium perenne subsp. multiflorum</name>
    <dbReference type="NCBI Taxonomy" id="4521"/>
    <lineage>
        <taxon>Eukaryota</taxon>
        <taxon>Viridiplantae</taxon>
        <taxon>Streptophyta</taxon>
        <taxon>Embryophyta</taxon>
        <taxon>Tracheophyta</taxon>
        <taxon>Spermatophyta</taxon>
        <taxon>Magnoliopsida</taxon>
        <taxon>Liliopsida</taxon>
        <taxon>Poales</taxon>
        <taxon>Poaceae</taxon>
        <taxon>BOP clade</taxon>
        <taxon>Pooideae</taxon>
        <taxon>Poodae</taxon>
        <taxon>Poeae</taxon>
        <taxon>Poeae Chloroplast Group 2 (Poeae type)</taxon>
        <taxon>Loliodinae</taxon>
        <taxon>Loliinae</taxon>
        <taxon>Lolium</taxon>
    </lineage>
</organism>
<keyword evidence="4" id="KW-0540">Nuclease</keyword>
<evidence type="ECO:0000313" key="12">
    <source>
        <dbReference type="EMBL" id="KAK1646234.1"/>
    </source>
</evidence>
<dbReference type="GO" id="GO:0004519">
    <property type="term" value="F:endonuclease activity"/>
    <property type="evidence" value="ECO:0007669"/>
    <property type="project" value="UniProtKB-KW"/>
</dbReference>
<name>A0AAD8W9N3_LOLMU</name>
<feature type="domain" description="Reverse transcriptase RNase H-like" evidence="10">
    <location>
        <begin position="673"/>
        <end position="776"/>
    </location>
</feature>
<dbReference type="FunFam" id="3.30.70.270:FF:000026">
    <property type="entry name" value="Transposon Ty3-G Gag-Pol polyprotein"/>
    <property type="match status" value="1"/>
</dbReference>
<reference evidence="12" key="1">
    <citation type="submission" date="2023-07" db="EMBL/GenBank/DDBJ databases">
        <title>A chromosome-level genome assembly of Lolium multiflorum.</title>
        <authorList>
            <person name="Chen Y."/>
            <person name="Copetti D."/>
            <person name="Kolliker R."/>
            <person name="Studer B."/>
        </authorList>
    </citation>
    <scope>NUCLEOTIDE SEQUENCE</scope>
    <source>
        <strain evidence="12">02402/16</strain>
        <tissue evidence="12">Leaf</tissue>
    </source>
</reference>
<dbReference type="Gene3D" id="3.10.10.10">
    <property type="entry name" value="HIV Type 1 Reverse Transcriptase, subunit A, domain 1"/>
    <property type="match status" value="1"/>
</dbReference>
<dbReference type="Pfam" id="PF26133">
    <property type="entry name" value="DUF8039"/>
    <property type="match status" value="1"/>
</dbReference>
<evidence type="ECO:0000256" key="3">
    <source>
        <dbReference type="ARBA" id="ARBA00022695"/>
    </source>
</evidence>
<feature type="region of interest" description="Disordered" evidence="9">
    <location>
        <begin position="1608"/>
        <end position="1635"/>
    </location>
</feature>
<dbReference type="CDD" id="cd09274">
    <property type="entry name" value="RNase_HI_RT_Ty3"/>
    <property type="match status" value="1"/>
</dbReference>
<evidence type="ECO:0000256" key="2">
    <source>
        <dbReference type="ARBA" id="ARBA00022679"/>
    </source>
</evidence>
<dbReference type="PANTHER" id="PTHR37984">
    <property type="entry name" value="PROTEIN CBG26694"/>
    <property type="match status" value="1"/>
</dbReference>
<feature type="compositionally biased region" description="Basic and acidic residues" evidence="9">
    <location>
        <begin position="1612"/>
        <end position="1623"/>
    </location>
</feature>
<dbReference type="SUPFAM" id="SSF56672">
    <property type="entry name" value="DNA/RNA polymerases"/>
    <property type="match status" value="1"/>
</dbReference>
<keyword evidence="5" id="KW-0255">Endonuclease</keyword>
<dbReference type="Gene3D" id="3.30.70.270">
    <property type="match status" value="1"/>
</dbReference>
<dbReference type="InterPro" id="IPR041373">
    <property type="entry name" value="RT_RNaseH"/>
</dbReference>
<feature type="region of interest" description="Disordered" evidence="9">
    <location>
        <begin position="1039"/>
        <end position="1059"/>
    </location>
</feature>
<protein>
    <recommendedName>
        <fullName evidence="1">RNA-directed DNA polymerase</fullName>
        <ecNumber evidence="1">2.7.7.49</ecNumber>
    </recommendedName>
</protein>
<evidence type="ECO:0000259" key="11">
    <source>
        <dbReference type="Pfam" id="PF26133"/>
    </source>
</evidence>
<dbReference type="InterPro" id="IPR021109">
    <property type="entry name" value="Peptidase_aspartic_dom_sf"/>
</dbReference>
<keyword evidence="2" id="KW-0808">Transferase</keyword>
<feature type="region of interest" description="Disordered" evidence="9">
    <location>
        <begin position="1310"/>
        <end position="1333"/>
    </location>
</feature>
<dbReference type="SUPFAM" id="SSF54001">
    <property type="entry name" value="Cysteine proteinases"/>
    <property type="match status" value="1"/>
</dbReference>
<feature type="compositionally biased region" description="Polar residues" evidence="9">
    <location>
        <begin position="1312"/>
        <end position="1323"/>
    </location>
</feature>
<keyword evidence="7" id="KW-0695">RNA-directed DNA polymerase</keyword>
<dbReference type="EMBL" id="JAUUTY010000004">
    <property type="protein sequence ID" value="KAK1646234.1"/>
    <property type="molecule type" value="Genomic_DNA"/>
</dbReference>
<dbReference type="CDD" id="cd00303">
    <property type="entry name" value="retropepsin_like"/>
    <property type="match status" value="1"/>
</dbReference>
<dbReference type="InterPro" id="IPR038765">
    <property type="entry name" value="Papain-like_cys_pep_sf"/>
</dbReference>
<evidence type="ECO:0000256" key="9">
    <source>
        <dbReference type="SAM" id="MobiDB-lite"/>
    </source>
</evidence>
<evidence type="ECO:0000256" key="8">
    <source>
        <dbReference type="SAM" id="Coils"/>
    </source>
</evidence>
<dbReference type="InterPro" id="IPR043128">
    <property type="entry name" value="Rev_trsase/Diguanyl_cyclase"/>
</dbReference>
<dbReference type="EC" id="2.7.7.49" evidence="1"/>
<evidence type="ECO:0000259" key="10">
    <source>
        <dbReference type="Pfam" id="PF17917"/>
    </source>
</evidence>
<keyword evidence="3" id="KW-0548">Nucleotidyltransferase</keyword>
<evidence type="ECO:0000256" key="4">
    <source>
        <dbReference type="ARBA" id="ARBA00022722"/>
    </source>
</evidence>
<dbReference type="GO" id="GO:0016787">
    <property type="term" value="F:hydrolase activity"/>
    <property type="evidence" value="ECO:0007669"/>
    <property type="project" value="UniProtKB-KW"/>
</dbReference>
<accession>A0AAD8W9N3</accession>
<feature type="domain" description="DUF8039" evidence="11">
    <location>
        <begin position="1352"/>
        <end position="1446"/>
    </location>
</feature>
<feature type="compositionally biased region" description="Pro residues" evidence="9">
    <location>
        <begin position="1459"/>
        <end position="1506"/>
    </location>
</feature>
<feature type="coiled-coil region" evidence="8">
    <location>
        <begin position="835"/>
        <end position="862"/>
    </location>
</feature>
<evidence type="ECO:0000256" key="1">
    <source>
        <dbReference type="ARBA" id="ARBA00012493"/>
    </source>
</evidence>
<evidence type="ECO:0000256" key="6">
    <source>
        <dbReference type="ARBA" id="ARBA00022801"/>
    </source>
</evidence>
<dbReference type="Pfam" id="PF17917">
    <property type="entry name" value="RT_RNaseH"/>
    <property type="match status" value="1"/>
</dbReference>